<keyword evidence="1" id="KW-0812">Transmembrane</keyword>
<dbReference type="WBParaSite" id="HNAJ_0000016601-mRNA-1">
    <property type="protein sequence ID" value="HNAJ_0000016601-mRNA-1"/>
    <property type="gene ID" value="HNAJ_0000016601"/>
</dbReference>
<feature type="transmembrane region" description="Helical" evidence="1">
    <location>
        <begin position="120"/>
        <end position="149"/>
    </location>
</feature>
<dbReference type="OrthoDB" id="7295497at2759"/>
<keyword evidence="3" id="KW-1185">Reference proteome</keyword>
<name>A0A0R3T055_RODNA</name>
<reference evidence="4" key="1">
    <citation type="submission" date="2017-02" db="UniProtKB">
        <authorList>
            <consortium name="WormBaseParasite"/>
        </authorList>
    </citation>
    <scope>IDENTIFICATION</scope>
</reference>
<keyword evidence="1" id="KW-1133">Transmembrane helix</keyword>
<dbReference type="EMBL" id="UZAE01000035">
    <property type="protein sequence ID" value="VDN96026.1"/>
    <property type="molecule type" value="Genomic_DNA"/>
</dbReference>
<accession>A0A0R3T055</accession>
<keyword evidence="1" id="KW-0472">Membrane</keyword>
<dbReference type="AlphaFoldDB" id="A0A0R3T055"/>
<evidence type="ECO:0000313" key="4">
    <source>
        <dbReference type="WBParaSite" id="HNAJ_0000016601-mRNA-1"/>
    </source>
</evidence>
<sequence length="487" mass="53742">MKSTCEECRKAYARSTDRAKCMVKDGQQRDSVEQSINCDDISGKKAATKMPIFPVNGPHVCPLCPDKRSYKFDSSLRKHLRLYHPNYKRRTSAATQHLSEQEGEGRRVEIARDESEKTDVLLAIIWGILVLMYPILILAVSAVIAIGFWQLLRAERRQSEEEGRMPLTNYAVDETVLTNDADTGRAKIVSALHVRNLFDIFLEEICARILEFVANYGMKIYNFYCWAVGVYLLSGIKIIAPRATSTFDDQPSRKIVVTPSSNDTCVVKYSLKTSEMGVTSVPTTVAQLPISVNAPTTAYLLPSGELVFTVDTQYAQGDQYYHVVEADESGDQRQSLCTEAETAGTSSTATGLGDVEEWRTSQSAHEAVVGYAMPTDAPNTIHQTHCLPVDLCTSALCLTVTDPSANSTSQQPNVITVDPTTYQTIPSGVGDESALDLTELPHEVIDLSSQGNPVDLSGTHPHQPRSELWESESLFSYTHFLNVDDGL</sequence>
<evidence type="ECO:0000313" key="3">
    <source>
        <dbReference type="Proteomes" id="UP000278807"/>
    </source>
</evidence>
<evidence type="ECO:0000313" key="2">
    <source>
        <dbReference type="EMBL" id="VDN96026.1"/>
    </source>
</evidence>
<gene>
    <name evidence="2" type="ORF">HNAJ_LOCUS167</name>
</gene>
<evidence type="ECO:0000256" key="1">
    <source>
        <dbReference type="SAM" id="Phobius"/>
    </source>
</evidence>
<organism evidence="4">
    <name type="scientific">Rodentolepis nana</name>
    <name type="common">Dwarf tapeworm</name>
    <name type="synonym">Hymenolepis nana</name>
    <dbReference type="NCBI Taxonomy" id="102285"/>
    <lineage>
        <taxon>Eukaryota</taxon>
        <taxon>Metazoa</taxon>
        <taxon>Spiralia</taxon>
        <taxon>Lophotrochozoa</taxon>
        <taxon>Platyhelminthes</taxon>
        <taxon>Cestoda</taxon>
        <taxon>Eucestoda</taxon>
        <taxon>Cyclophyllidea</taxon>
        <taxon>Hymenolepididae</taxon>
        <taxon>Rodentolepis</taxon>
    </lineage>
</organism>
<reference evidence="2 3" key="2">
    <citation type="submission" date="2018-11" db="EMBL/GenBank/DDBJ databases">
        <authorList>
            <consortium name="Pathogen Informatics"/>
        </authorList>
    </citation>
    <scope>NUCLEOTIDE SEQUENCE [LARGE SCALE GENOMIC DNA]</scope>
</reference>
<protein>
    <submittedName>
        <fullName evidence="4">C2H2-type domain-containing protein</fullName>
    </submittedName>
</protein>
<dbReference type="STRING" id="102285.A0A0R3T055"/>
<dbReference type="Proteomes" id="UP000278807">
    <property type="component" value="Unassembled WGS sequence"/>
</dbReference>
<proteinExistence type="predicted"/>